<comment type="caution">
    <text evidence="2">The sequence shown here is derived from an EMBL/GenBank/DDBJ whole genome shotgun (WGS) entry which is preliminary data.</text>
</comment>
<protein>
    <submittedName>
        <fullName evidence="2">Uncharacterized protein</fullName>
    </submittedName>
</protein>
<dbReference type="AlphaFoldDB" id="A0A9W6LM85"/>
<accession>A0A9W6LM85</accession>
<dbReference type="RefSeq" id="WP_281833825.1">
    <property type="nucleotide sequence ID" value="NZ_BSDY01000003.1"/>
</dbReference>
<sequence>MKKIILTVCFTMSLIIFAATEKPIKGYKKAIKELITLLEEARKVALDEGDTERARIYEMRIEEYEGDITSKALKYFRSDFFTDAQVNNYTLAIMSEMEELQRENSTH</sequence>
<keyword evidence="1" id="KW-0732">Signal</keyword>
<feature type="chain" id="PRO_5040795472" evidence="1">
    <location>
        <begin position="19"/>
        <end position="107"/>
    </location>
</feature>
<name>A0A9W6LM85_9FUSO</name>
<evidence type="ECO:0000313" key="3">
    <source>
        <dbReference type="Proteomes" id="UP001144471"/>
    </source>
</evidence>
<keyword evidence="3" id="KW-1185">Reference proteome</keyword>
<evidence type="ECO:0000256" key="1">
    <source>
        <dbReference type="SAM" id="SignalP"/>
    </source>
</evidence>
<gene>
    <name evidence="2" type="ORF">PM10SUCC1_09110</name>
</gene>
<dbReference type="EMBL" id="BSDY01000003">
    <property type="protein sequence ID" value="GLI55397.1"/>
    <property type="molecule type" value="Genomic_DNA"/>
</dbReference>
<reference evidence="2" key="1">
    <citation type="submission" date="2022-12" db="EMBL/GenBank/DDBJ databases">
        <title>Reference genome sequencing for broad-spectrum identification of bacterial and archaeal isolates by mass spectrometry.</title>
        <authorList>
            <person name="Sekiguchi Y."/>
            <person name="Tourlousse D.M."/>
        </authorList>
    </citation>
    <scope>NUCLEOTIDE SEQUENCE</scope>
    <source>
        <strain evidence="2">10succ1</strain>
    </source>
</reference>
<evidence type="ECO:0000313" key="2">
    <source>
        <dbReference type="EMBL" id="GLI55397.1"/>
    </source>
</evidence>
<feature type="signal peptide" evidence="1">
    <location>
        <begin position="1"/>
        <end position="18"/>
    </location>
</feature>
<dbReference type="Proteomes" id="UP001144471">
    <property type="component" value="Unassembled WGS sequence"/>
</dbReference>
<proteinExistence type="predicted"/>
<organism evidence="2 3">
    <name type="scientific">Propionigenium maris DSM 9537</name>
    <dbReference type="NCBI Taxonomy" id="1123000"/>
    <lineage>
        <taxon>Bacteria</taxon>
        <taxon>Fusobacteriati</taxon>
        <taxon>Fusobacteriota</taxon>
        <taxon>Fusobacteriia</taxon>
        <taxon>Fusobacteriales</taxon>
        <taxon>Fusobacteriaceae</taxon>
        <taxon>Propionigenium</taxon>
    </lineage>
</organism>